<feature type="compositionally biased region" description="Basic and acidic residues" evidence="1">
    <location>
        <begin position="266"/>
        <end position="275"/>
    </location>
</feature>
<proteinExistence type="predicted"/>
<gene>
    <name evidence="2" type="ORF">D3877_25695</name>
</gene>
<reference evidence="2 3" key="1">
    <citation type="submission" date="2018-09" db="EMBL/GenBank/DDBJ databases">
        <authorList>
            <person name="Zhu H."/>
        </authorList>
    </citation>
    <scope>NUCLEOTIDE SEQUENCE [LARGE SCALE GENOMIC DNA]</scope>
    <source>
        <strain evidence="2 3">K2W22B-5</strain>
    </source>
</reference>
<evidence type="ECO:0000256" key="1">
    <source>
        <dbReference type="SAM" id="MobiDB-lite"/>
    </source>
</evidence>
<feature type="compositionally biased region" description="Polar residues" evidence="1">
    <location>
        <begin position="207"/>
        <end position="221"/>
    </location>
</feature>
<dbReference type="Proteomes" id="UP000283458">
    <property type="component" value="Unassembled WGS sequence"/>
</dbReference>
<organism evidence="2 3">
    <name type="scientific">Azospirillum cavernae</name>
    <dbReference type="NCBI Taxonomy" id="2320860"/>
    <lineage>
        <taxon>Bacteria</taxon>
        <taxon>Pseudomonadati</taxon>
        <taxon>Pseudomonadota</taxon>
        <taxon>Alphaproteobacteria</taxon>
        <taxon>Rhodospirillales</taxon>
        <taxon>Azospirillaceae</taxon>
        <taxon>Azospirillum</taxon>
    </lineage>
</organism>
<dbReference type="AlphaFoldDB" id="A0A418VM68"/>
<name>A0A418VM68_9PROT</name>
<keyword evidence="3" id="KW-1185">Reference proteome</keyword>
<dbReference type="EMBL" id="QYUL01000005">
    <property type="protein sequence ID" value="RJF77222.1"/>
    <property type="molecule type" value="Genomic_DNA"/>
</dbReference>
<accession>A0A418VM68</accession>
<evidence type="ECO:0000313" key="3">
    <source>
        <dbReference type="Proteomes" id="UP000283458"/>
    </source>
</evidence>
<evidence type="ECO:0000313" key="2">
    <source>
        <dbReference type="EMBL" id="RJF77222.1"/>
    </source>
</evidence>
<protein>
    <submittedName>
        <fullName evidence="2">Uncharacterized protein</fullName>
    </submittedName>
</protein>
<comment type="caution">
    <text evidence="2">The sequence shown here is derived from an EMBL/GenBank/DDBJ whole genome shotgun (WGS) entry which is preliminary data.</text>
</comment>
<feature type="region of interest" description="Disordered" evidence="1">
    <location>
        <begin position="181"/>
        <end position="288"/>
    </location>
</feature>
<sequence>MWLPETRTPSPPSALVSLARLEVVDLRFETQDLTPDELGALADRVDSAIDRLVPPIGADNVLIGVEKLASRFQLELPDAALLEADILVMADWPADRWMAAFRRIWADFRSGWSRFPSVGDFRAALDATPAPDASRQMDDLRRLSSRLRQERSLRTRALEQRRRIREREEVLYGLPTPERRIMVAEAPLTDAPQESSEPETRMDRARPTQSATVSASRSSPKTGEKTGGAGSGRDIRLPVALEPPPIRNAGRFRGVPWASPGRIRGARQENGRIRLPESAQVKRTATGV</sequence>